<organism evidence="2 3">
    <name type="scientific">Tolypocladium paradoxum</name>
    <dbReference type="NCBI Taxonomy" id="94208"/>
    <lineage>
        <taxon>Eukaryota</taxon>
        <taxon>Fungi</taxon>
        <taxon>Dikarya</taxon>
        <taxon>Ascomycota</taxon>
        <taxon>Pezizomycotina</taxon>
        <taxon>Sordariomycetes</taxon>
        <taxon>Hypocreomycetidae</taxon>
        <taxon>Hypocreales</taxon>
        <taxon>Ophiocordycipitaceae</taxon>
        <taxon>Tolypocladium</taxon>
    </lineage>
</organism>
<dbReference type="Proteomes" id="UP000237481">
    <property type="component" value="Unassembled WGS sequence"/>
</dbReference>
<feature type="compositionally biased region" description="Pro residues" evidence="1">
    <location>
        <begin position="440"/>
        <end position="449"/>
    </location>
</feature>
<gene>
    <name evidence="2" type="ORF">TPAR_05824</name>
</gene>
<dbReference type="InterPro" id="IPR036815">
    <property type="entry name" value="14-3-3_dom_sf"/>
</dbReference>
<evidence type="ECO:0000256" key="1">
    <source>
        <dbReference type="SAM" id="MobiDB-lite"/>
    </source>
</evidence>
<evidence type="ECO:0000313" key="3">
    <source>
        <dbReference type="Proteomes" id="UP000237481"/>
    </source>
</evidence>
<dbReference type="EMBL" id="PKSG01000596">
    <property type="protein sequence ID" value="POR33995.1"/>
    <property type="molecule type" value="Genomic_DNA"/>
</dbReference>
<reference evidence="2 3" key="1">
    <citation type="submission" date="2018-01" db="EMBL/GenBank/DDBJ databases">
        <title>Harnessing the power of phylogenomics to disentangle the directionality and signatures of interkingdom host jumping in the parasitic fungal genus Tolypocladium.</title>
        <authorList>
            <person name="Quandt C.A."/>
            <person name="Patterson W."/>
            <person name="Spatafora J.W."/>
        </authorList>
    </citation>
    <scope>NUCLEOTIDE SEQUENCE [LARGE SCALE GENOMIC DNA]</scope>
    <source>
        <strain evidence="2 3">NRBC 100945</strain>
    </source>
</reference>
<sequence length="449" mass="49058">MGVSEHSHAFTHCPPPAAARLRLRTRLHRHLALVHRAACRPRPPHGPLFPCFLASLSLIFSLNPNCTHQHPQLLPGRTQSQLASWLSVLRLDTVSQTHDSLSLPEPALEAALGPLYILCAALKLSGRPGLAWPQPDCMASSEVDQKFLGRLARAVENDNPLLSSILFKILGLSLNLAEQLVAAKKQRRPDPTASPLFLKRVLHILWLSREGLVMLQQYVIPMVGNYVELKVLAYKLRASFHHIFVLFHNHPPVSSMASWTPDLMAAAADMVFKANAKKGGDTTDDDAISRPSSVQPTHPLEGGPVGPPPGFESHVALLPPSFLLPAQDYLPAAHQYFKDASRLADSLLWGSHSLRLSVKTEYAAFLYDCVHDADASRKLAKETIAEVYDATEGMDDDMFSDACELVTVLGKMMKRGLGSNNTLGGKGRESNPALGLETRAPPPGMENPI</sequence>
<dbReference type="Gene3D" id="1.20.190.20">
    <property type="entry name" value="14-3-3 domain"/>
    <property type="match status" value="1"/>
</dbReference>
<feature type="region of interest" description="Disordered" evidence="1">
    <location>
        <begin position="278"/>
        <end position="306"/>
    </location>
</feature>
<name>A0A2S4KUX6_9HYPO</name>
<keyword evidence="3" id="KW-1185">Reference proteome</keyword>
<dbReference type="SUPFAM" id="SSF48445">
    <property type="entry name" value="14-3-3 protein"/>
    <property type="match status" value="1"/>
</dbReference>
<comment type="caution">
    <text evidence="2">The sequence shown here is derived from an EMBL/GenBank/DDBJ whole genome shotgun (WGS) entry which is preliminary data.</text>
</comment>
<dbReference type="OrthoDB" id="5370350at2759"/>
<feature type="region of interest" description="Disordered" evidence="1">
    <location>
        <begin position="419"/>
        <end position="449"/>
    </location>
</feature>
<dbReference type="STRING" id="94208.A0A2S4KUX6"/>
<protein>
    <recommendedName>
        <fullName evidence="4">14-3-3 domain-containing protein</fullName>
    </recommendedName>
</protein>
<dbReference type="AlphaFoldDB" id="A0A2S4KUX6"/>
<evidence type="ECO:0008006" key="4">
    <source>
        <dbReference type="Google" id="ProtNLM"/>
    </source>
</evidence>
<evidence type="ECO:0000313" key="2">
    <source>
        <dbReference type="EMBL" id="POR33995.1"/>
    </source>
</evidence>
<proteinExistence type="predicted"/>
<accession>A0A2S4KUX6</accession>